<feature type="domain" description="DUF7752" evidence="11">
    <location>
        <begin position="1258"/>
        <end position="1343"/>
    </location>
</feature>
<evidence type="ECO:0000313" key="14">
    <source>
        <dbReference type="Proteomes" id="UP000887566"/>
    </source>
</evidence>
<feature type="domain" description="PH-like" evidence="12">
    <location>
        <begin position="117"/>
        <end position="314"/>
    </location>
</feature>
<dbReference type="InterPro" id="IPR057493">
    <property type="entry name" value="PH_RdRP-assoc"/>
</dbReference>
<keyword evidence="5 8" id="KW-0694">RNA-binding</keyword>
<dbReference type="Proteomes" id="UP000887566">
    <property type="component" value="Unplaced"/>
</dbReference>
<evidence type="ECO:0000256" key="2">
    <source>
        <dbReference type="ARBA" id="ARBA00022484"/>
    </source>
</evidence>
<sequence length="1471" mass="168787">METTYANVVGGLIQLKIKLHYHGAADAINNVKIFLNKCSSLCTYDEDSISIMSSFASRHEDSIAEVEVMVKANQNYNCAHTFLKDFLNALRHDARKFLSAQPLLQVVHPREAFFQECTPAHMMRCLLAFELGNFINQGTFFVHYEKQISMCDLKSLIKLRRQPLLHGLFVDFEHDHNSFTIQFATKKYKINVGLLDYGVKIVVRYEWIQRIVVDPKCVDSDGTRAMRVYLQLSGVPRVYHYSGKHIFVSNGYRSVEWHDKRMTDGRYENRPSQTALRECPILSLVFPENHADFYEIVGRLKARTQLSVYFGSIIHEDVDHSKYIVESRRYALSCQKLLQRSSFAIKYAIEALMSRGAVVMDQMLKEREKRDAFLGLVCQLSLDKEVVVLEALERLLNSIDEGRNVTPIFAFTSIFKQLQLEEKRLTKMRENDRQEGYIRVRKVVVTPSRLLLLSPERMMGNRVLNKFDPNGEFALRIQFRDDDGSVLRASRDSDFFLNNTVNRVMKDGLTIAGRRFAYLGSSNSQLHDHGCYFFSEYPSVTIHTIRQWMGEFDMENIAKRMARMGQCLTQARKLIEVDKLQYAIMDDVQLYGDGNKLYTFSDGVGRISVAFATQIAQGYRLKNHVPSCFQIRFRGFKGVLSVDPTLDRRIQRNNGQGRHIIFRKSQHKFKTPAAHGNGLAESLEIVKFSAPTTVCLNRPMIAILDQVSEKQSGAAHKRVKERIHYLLESDLNELISMFINEAKCAKTLANDLPHRFDIHRLKACGFALTTEPFMRLLTRAIARYRLKRQLVKDQIRIPTDLGRTLFGIMDETGQLNYGEIFVQITEDINATPGFHTKKRIISGKVMVTKNPCTVSGDIRLLNAVDIPQLRHLNDVIVFPSRGPRPHPDEMAGSDLDGDEYAVIWDPELMFDKNEPVGIRDSLMGKMKKIDEQNLDAAMTEFFLEFIKSDTIGSIANAHLVNADCYGIESEVCTTIAEKAFQAVDFAKTGAMPADLTTKPENGLPPERPVYYPDFMGYGFKPTYYSPRLLGEIFRRIKAVDNVYSLTENAMQAEVVVDPDLTIDGWNRPCFLLDARLQRNNYAALIRALMEEYGIADEGQLMSGAITNLRKRISDREHDNHSAYTTERIIGQRVSEIVDQFRIEFFTEFGGVEQCTEPVDEWNEHRRVCVCPSAKMQLKASTWYMVSYGECPTGVLGFPWIVWDVLAFIKQWKNHPNKLCDPIAENLSARINSLASDDRERKTESLLNLHSNKRLAWFLQTYPGLRKLFLALLQWMRTEEAFDEKFHWDDICQLFVEFGVGNHNWSFPSEHGNFLSASDSQPQLAVGKVGRYLIDFLQYLASRDYSIIATVELLPLHRMAIKAFYHLAVTGTFYALGLSQTSTADYHHLTIVEEKPFMIELPEHAVYTNEHLCQHILQKTGVHQVFLRRMGRTNRVMISARGNFESLHRLRELVIVKHAHMHALIERIVAQQ</sequence>
<keyword evidence="4 8" id="KW-0548">Nucleotidyltransferase</keyword>
<evidence type="ECO:0000259" key="9">
    <source>
        <dbReference type="Pfam" id="PF05183"/>
    </source>
</evidence>
<dbReference type="InterPro" id="IPR058752">
    <property type="entry name" value="RDRP_C_head"/>
</dbReference>
<reference evidence="15" key="1">
    <citation type="submission" date="2022-11" db="UniProtKB">
        <authorList>
            <consortium name="WormBaseParasite"/>
        </authorList>
    </citation>
    <scope>IDENTIFICATION</scope>
</reference>
<dbReference type="WBParaSite" id="PSAMB.scaffold440size51021.g5792.t1">
    <property type="protein sequence ID" value="PSAMB.scaffold440size51021.g5792.t1"/>
    <property type="gene ID" value="PSAMB.scaffold440size51021.g5792"/>
</dbReference>
<keyword evidence="6" id="KW-0943">RNA-mediated gene silencing</keyword>
<dbReference type="GO" id="GO:0003968">
    <property type="term" value="F:RNA-directed RNA polymerase activity"/>
    <property type="evidence" value="ECO:0007669"/>
    <property type="project" value="UniProtKB-KW"/>
</dbReference>
<dbReference type="InterPro" id="IPR056654">
    <property type="entry name" value="DUF7752"/>
</dbReference>
<evidence type="ECO:0000256" key="8">
    <source>
        <dbReference type="RuleBase" id="RU363098"/>
    </source>
</evidence>
<name>A0A914WKM5_9BILA</name>
<keyword evidence="2 8" id="KW-0696">RNA-directed RNA polymerase</keyword>
<evidence type="ECO:0000259" key="13">
    <source>
        <dbReference type="Pfam" id="PF26253"/>
    </source>
</evidence>
<protein>
    <recommendedName>
        <fullName evidence="8">RNA-dependent RNA polymerase</fullName>
        <ecNumber evidence="8">2.7.7.48</ecNumber>
    </recommendedName>
</protein>
<evidence type="ECO:0000256" key="3">
    <source>
        <dbReference type="ARBA" id="ARBA00022679"/>
    </source>
</evidence>
<evidence type="ECO:0000256" key="7">
    <source>
        <dbReference type="ARBA" id="ARBA00048744"/>
    </source>
</evidence>
<dbReference type="EC" id="2.7.7.48" evidence="8"/>
<keyword evidence="3 8" id="KW-0808">Transferase</keyword>
<dbReference type="Pfam" id="PF05183">
    <property type="entry name" value="RdRP"/>
    <property type="match status" value="1"/>
</dbReference>
<dbReference type="Pfam" id="PF25359">
    <property type="entry name" value="PH_met_RdRP"/>
    <property type="match status" value="1"/>
</dbReference>
<evidence type="ECO:0000256" key="4">
    <source>
        <dbReference type="ARBA" id="ARBA00022695"/>
    </source>
</evidence>
<dbReference type="InterPro" id="IPR057596">
    <property type="entry name" value="RDRP_core"/>
</dbReference>
<evidence type="ECO:0000259" key="11">
    <source>
        <dbReference type="Pfam" id="PF24934"/>
    </source>
</evidence>
<organism evidence="14 15">
    <name type="scientific">Plectus sambesii</name>
    <dbReference type="NCBI Taxonomy" id="2011161"/>
    <lineage>
        <taxon>Eukaryota</taxon>
        <taxon>Metazoa</taxon>
        <taxon>Ecdysozoa</taxon>
        <taxon>Nematoda</taxon>
        <taxon>Chromadorea</taxon>
        <taxon>Plectida</taxon>
        <taxon>Plectina</taxon>
        <taxon>Plectoidea</taxon>
        <taxon>Plectidae</taxon>
        <taxon>Plectus</taxon>
    </lineage>
</organism>
<comment type="catalytic activity">
    <reaction evidence="7 8">
        <text>RNA(n) + a ribonucleoside 5'-triphosphate = RNA(n+1) + diphosphate</text>
        <dbReference type="Rhea" id="RHEA:21248"/>
        <dbReference type="Rhea" id="RHEA-COMP:14527"/>
        <dbReference type="Rhea" id="RHEA-COMP:17342"/>
        <dbReference type="ChEBI" id="CHEBI:33019"/>
        <dbReference type="ChEBI" id="CHEBI:61557"/>
        <dbReference type="ChEBI" id="CHEBI:140395"/>
        <dbReference type="EC" id="2.7.7.48"/>
    </reaction>
</comment>
<feature type="domain" description="RDRP C-terminal head" evidence="13">
    <location>
        <begin position="1057"/>
        <end position="1212"/>
    </location>
</feature>
<evidence type="ECO:0000256" key="1">
    <source>
        <dbReference type="ARBA" id="ARBA00005762"/>
    </source>
</evidence>
<comment type="similarity">
    <text evidence="1 8">Belongs to the RdRP family.</text>
</comment>
<dbReference type="PANTHER" id="PTHR23079:SF57">
    <property type="entry name" value="RNA-DIRECTED RNA POLYMERASE"/>
    <property type="match status" value="1"/>
</dbReference>
<dbReference type="InterPro" id="IPR056053">
    <property type="entry name" value="DUF7636"/>
</dbReference>
<feature type="domain" description="DUF7636" evidence="10">
    <location>
        <begin position="1390"/>
        <end position="1457"/>
    </location>
</feature>
<evidence type="ECO:0000313" key="15">
    <source>
        <dbReference type="WBParaSite" id="PSAMB.scaffold440size51021.g5792.t1"/>
    </source>
</evidence>
<dbReference type="Pfam" id="PF24642">
    <property type="entry name" value="DUF7636"/>
    <property type="match status" value="1"/>
</dbReference>
<accession>A0A914WKM5</accession>
<proteinExistence type="inferred from homology"/>
<dbReference type="GO" id="GO:0003723">
    <property type="term" value="F:RNA binding"/>
    <property type="evidence" value="ECO:0007669"/>
    <property type="project" value="UniProtKB-KW"/>
</dbReference>
<dbReference type="GO" id="GO:0030422">
    <property type="term" value="P:siRNA processing"/>
    <property type="evidence" value="ECO:0007669"/>
    <property type="project" value="TreeGrafter"/>
</dbReference>
<dbReference type="PANTHER" id="PTHR23079">
    <property type="entry name" value="RNA-DEPENDENT RNA POLYMERASE"/>
    <property type="match status" value="1"/>
</dbReference>
<evidence type="ECO:0000256" key="5">
    <source>
        <dbReference type="ARBA" id="ARBA00022884"/>
    </source>
</evidence>
<dbReference type="InterPro" id="IPR007855">
    <property type="entry name" value="RDRP"/>
</dbReference>
<evidence type="ECO:0000259" key="10">
    <source>
        <dbReference type="Pfam" id="PF24642"/>
    </source>
</evidence>
<evidence type="ECO:0000259" key="12">
    <source>
        <dbReference type="Pfam" id="PF25359"/>
    </source>
</evidence>
<dbReference type="Pfam" id="PF24934">
    <property type="entry name" value="DUF7752"/>
    <property type="match status" value="1"/>
</dbReference>
<dbReference type="GO" id="GO:0031380">
    <property type="term" value="C:nuclear RNA-directed RNA polymerase complex"/>
    <property type="evidence" value="ECO:0007669"/>
    <property type="project" value="TreeGrafter"/>
</dbReference>
<feature type="domain" description="RDRP core" evidence="9">
    <location>
        <begin position="445"/>
        <end position="1036"/>
    </location>
</feature>
<dbReference type="Pfam" id="PF26253">
    <property type="entry name" value="RdRP_head"/>
    <property type="match status" value="1"/>
</dbReference>
<keyword evidence="14" id="KW-1185">Reference proteome</keyword>
<evidence type="ECO:0000256" key="6">
    <source>
        <dbReference type="ARBA" id="ARBA00023158"/>
    </source>
</evidence>